<sequence length="323" mass="34526">NEINRFVGITSVDSGGANLPRQAEVFPDRDHFGRIFFNQASMSSKNIPQIAVVMGSCTAGGAYVPAMADQSIIVKNQGTIFLAGPPLVKAATGEVVSAEELGGADLHCRTSGVTDYYASNDEHALMLARRAVAMLNRKKRPEIDVKKPEEPLYSPSELGGIVGDNLRKSFDVKNVIARIVDGSQFDEFKALYGTTLVTGFARIYGYPVGIIANNGILFSESALKGAHFIQLCSQRNIPLIFLQNITGFMVGSSAEAGGIAKNGAKMVTAVSCAKVPKFTVIIGGSFGAGNYGMCGRAYGPRFLWMWPVRNCGDSGYSKGMKTE</sequence>
<evidence type="ECO:0000256" key="5">
    <source>
        <dbReference type="ARBA" id="ARBA00031404"/>
    </source>
</evidence>
<dbReference type="InterPro" id="IPR029045">
    <property type="entry name" value="ClpP/crotonase-like_dom_sf"/>
</dbReference>
<dbReference type="OrthoDB" id="439921at2759"/>
<evidence type="ECO:0000259" key="7">
    <source>
        <dbReference type="PROSITE" id="PS50980"/>
    </source>
</evidence>
<evidence type="ECO:0000313" key="9">
    <source>
        <dbReference type="EMBL" id="CAG8655774.1"/>
    </source>
</evidence>
<keyword evidence="10" id="KW-1185">Reference proteome</keyword>
<comment type="similarity">
    <text evidence="1">Belongs to the AccD/PCCB family.</text>
</comment>
<dbReference type="PROSITE" id="PS50989">
    <property type="entry name" value="COA_CT_CTER"/>
    <property type="match status" value="1"/>
</dbReference>
<evidence type="ECO:0000313" key="10">
    <source>
        <dbReference type="Proteomes" id="UP000789572"/>
    </source>
</evidence>
<evidence type="ECO:0000259" key="8">
    <source>
        <dbReference type="PROSITE" id="PS50989"/>
    </source>
</evidence>
<accession>A0A9N9H4C8</accession>
<dbReference type="Gene3D" id="3.90.226.10">
    <property type="entry name" value="2-enoyl-CoA Hydratase, Chain A, domain 1"/>
    <property type="match status" value="2"/>
</dbReference>
<dbReference type="SUPFAM" id="SSF52096">
    <property type="entry name" value="ClpP/crotonase"/>
    <property type="match status" value="2"/>
</dbReference>
<dbReference type="EC" id="6.4.1.4" evidence="3"/>
<protein>
    <recommendedName>
        <fullName evidence="3">methylcrotonoyl-CoA carboxylase</fullName>
        <ecNumber evidence="3">6.4.1.4</ecNumber>
    </recommendedName>
    <alternativeName>
        <fullName evidence="5">3-methylcrotonyl-CoA carboxylase 2</fullName>
    </alternativeName>
    <alternativeName>
        <fullName evidence="4">3-methylcrotonyl-CoA:carbon dioxide ligase subunit beta</fullName>
    </alternativeName>
</protein>
<gene>
    <name evidence="9" type="ORF">POCULU_LOCUS10194</name>
</gene>
<feature type="non-terminal residue" evidence="9">
    <location>
        <position position="323"/>
    </location>
</feature>
<evidence type="ECO:0000256" key="4">
    <source>
        <dbReference type="ARBA" id="ARBA00031237"/>
    </source>
</evidence>
<dbReference type="InterPro" id="IPR011762">
    <property type="entry name" value="COA_CT_N"/>
</dbReference>
<dbReference type="GO" id="GO:0005739">
    <property type="term" value="C:mitochondrion"/>
    <property type="evidence" value="ECO:0007669"/>
    <property type="project" value="TreeGrafter"/>
</dbReference>
<dbReference type="PANTHER" id="PTHR22855:SF13">
    <property type="entry name" value="METHYLCROTONOYL-COA CARBOXYLASE BETA CHAIN, MITOCHONDRIAL"/>
    <property type="match status" value="1"/>
</dbReference>
<dbReference type="GO" id="GO:1905202">
    <property type="term" value="C:methylcrotonoyl-CoA carboxylase complex"/>
    <property type="evidence" value="ECO:0007669"/>
    <property type="project" value="TreeGrafter"/>
</dbReference>
<dbReference type="FunFam" id="3.90.226.10:FF:000004">
    <property type="entry name" value="Methylcrotonoyl-CoA carboxylase beta chain"/>
    <property type="match status" value="1"/>
</dbReference>
<dbReference type="Proteomes" id="UP000789572">
    <property type="component" value="Unassembled WGS sequence"/>
</dbReference>
<dbReference type="EMBL" id="CAJVPJ010004802">
    <property type="protein sequence ID" value="CAG8655774.1"/>
    <property type="molecule type" value="Genomic_DNA"/>
</dbReference>
<dbReference type="PROSITE" id="PS50980">
    <property type="entry name" value="COA_CT_NTER"/>
    <property type="match status" value="1"/>
</dbReference>
<evidence type="ECO:0000256" key="2">
    <source>
        <dbReference type="ARBA" id="ARBA00025711"/>
    </source>
</evidence>
<dbReference type="GO" id="GO:0006552">
    <property type="term" value="P:L-leucine catabolic process"/>
    <property type="evidence" value="ECO:0007669"/>
    <property type="project" value="TreeGrafter"/>
</dbReference>
<evidence type="ECO:0000256" key="6">
    <source>
        <dbReference type="ARBA" id="ARBA00052347"/>
    </source>
</evidence>
<comment type="pathway">
    <text evidence="2">Amino-acid degradation; L-leucine degradation; (S)-3-hydroxy-3-methylglutaryl-CoA from 3-isovaleryl-CoA: step 2/3.</text>
</comment>
<feature type="domain" description="CoA carboxyltransferase C-terminal" evidence="8">
    <location>
        <begin position="144"/>
        <end position="323"/>
    </location>
</feature>
<evidence type="ECO:0000256" key="3">
    <source>
        <dbReference type="ARBA" id="ARBA00026116"/>
    </source>
</evidence>
<comment type="caution">
    <text evidence="9">The sequence shown here is derived from an EMBL/GenBank/DDBJ whole genome shotgun (WGS) entry which is preliminary data.</text>
</comment>
<organism evidence="9 10">
    <name type="scientific">Paraglomus occultum</name>
    <dbReference type="NCBI Taxonomy" id="144539"/>
    <lineage>
        <taxon>Eukaryota</taxon>
        <taxon>Fungi</taxon>
        <taxon>Fungi incertae sedis</taxon>
        <taxon>Mucoromycota</taxon>
        <taxon>Glomeromycotina</taxon>
        <taxon>Glomeromycetes</taxon>
        <taxon>Paraglomerales</taxon>
        <taxon>Paraglomeraceae</taxon>
        <taxon>Paraglomus</taxon>
    </lineage>
</organism>
<proteinExistence type="inferred from homology"/>
<feature type="domain" description="CoA carboxyltransferase N-terminal" evidence="7">
    <location>
        <begin position="1"/>
        <end position="147"/>
    </location>
</feature>
<dbReference type="InterPro" id="IPR045190">
    <property type="entry name" value="MCCB/AccD1-like"/>
</dbReference>
<dbReference type="InterPro" id="IPR011763">
    <property type="entry name" value="COA_CT_C"/>
</dbReference>
<dbReference type="PANTHER" id="PTHR22855">
    <property type="entry name" value="ACETYL, PROPIONYL, PYRUVATE, AND GLUTACONYL CARBOXYLASE-RELATED"/>
    <property type="match status" value="1"/>
</dbReference>
<evidence type="ECO:0000256" key="1">
    <source>
        <dbReference type="ARBA" id="ARBA00006102"/>
    </source>
</evidence>
<dbReference type="Pfam" id="PF01039">
    <property type="entry name" value="Carboxyl_trans"/>
    <property type="match status" value="1"/>
</dbReference>
<reference evidence="9" key="1">
    <citation type="submission" date="2021-06" db="EMBL/GenBank/DDBJ databases">
        <authorList>
            <person name="Kallberg Y."/>
            <person name="Tangrot J."/>
            <person name="Rosling A."/>
        </authorList>
    </citation>
    <scope>NUCLEOTIDE SEQUENCE</scope>
    <source>
        <strain evidence="9">IA702</strain>
    </source>
</reference>
<dbReference type="InterPro" id="IPR034733">
    <property type="entry name" value="AcCoA_carboxyl_beta"/>
</dbReference>
<comment type="catalytic activity">
    <reaction evidence="6">
        <text>3-methylbut-2-enoyl-CoA + hydrogencarbonate + ATP = 3-methyl-(2E)-glutaconyl-CoA + ADP + phosphate + H(+)</text>
        <dbReference type="Rhea" id="RHEA:13589"/>
        <dbReference type="ChEBI" id="CHEBI:15378"/>
        <dbReference type="ChEBI" id="CHEBI:17544"/>
        <dbReference type="ChEBI" id="CHEBI:30616"/>
        <dbReference type="ChEBI" id="CHEBI:43474"/>
        <dbReference type="ChEBI" id="CHEBI:57344"/>
        <dbReference type="ChEBI" id="CHEBI:57346"/>
        <dbReference type="ChEBI" id="CHEBI:456216"/>
        <dbReference type="EC" id="6.4.1.4"/>
    </reaction>
</comment>
<name>A0A9N9H4C8_9GLOM</name>
<dbReference type="AlphaFoldDB" id="A0A9N9H4C8"/>
<dbReference type="GO" id="GO:0004485">
    <property type="term" value="F:methylcrotonoyl-CoA carboxylase activity"/>
    <property type="evidence" value="ECO:0007669"/>
    <property type="project" value="UniProtKB-EC"/>
</dbReference>